<dbReference type="InterPro" id="IPR000914">
    <property type="entry name" value="SBP_5_dom"/>
</dbReference>
<keyword evidence="3" id="KW-1185">Reference proteome</keyword>
<organism evidence="2 3">
    <name type="scientific">Vibrio rhizosphaerae</name>
    <dbReference type="NCBI Taxonomy" id="398736"/>
    <lineage>
        <taxon>Bacteria</taxon>
        <taxon>Pseudomonadati</taxon>
        <taxon>Pseudomonadota</taxon>
        <taxon>Gammaproteobacteria</taxon>
        <taxon>Vibrionales</taxon>
        <taxon>Vibrionaceae</taxon>
        <taxon>Vibrio</taxon>
    </lineage>
</organism>
<proteinExistence type="predicted"/>
<protein>
    <submittedName>
        <fullName evidence="2">ABC transporter substrate-binding protein</fullName>
    </submittedName>
</protein>
<dbReference type="SUPFAM" id="SSF53850">
    <property type="entry name" value="Periplasmic binding protein-like II"/>
    <property type="match status" value="1"/>
</dbReference>
<dbReference type="Gene3D" id="3.10.105.10">
    <property type="entry name" value="Dipeptide-binding Protein, Domain 3"/>
    <property type="match status" value="1"/>
</dbReference>
<dbReference type="Proteomes" id="UP001279860">
    <property type="component" value="Unassembled WGS sequence"/>
</dbReference>
<sequence length="522" mass="57355">MKKILLIIVVGIIAIAIYQHRQSQNNTQLTISGPFEFNGTELSRDGFLYSRLGVTESLTRLMPDGSVQPLLATEWTPSADGLVWRFSIRPGVVFHDGTPLNAEAVRQNLAYARSQPGVIRQVPIQAITVENGALVIALSQPYSPLLSVLAHYSLGIVSPATLGKTGQGDAADNAQTGQGQAPSAVIGTGAYQVAMAHPPHKIEVTQNPDYWGDLAHIQSVSYLAGHRSESRALLVRSGQADIAYSIDPVSREGLKQSDQVTVESLALPRTVLLKLNLAHPQLRHQAVRKAISLALDREGMAATVLRLPGSAAYQLFSPSQSDWYIENLKHKYNLQQAKTLMMQQGWSYDNQGWLVRDGQPFTLTLTTYANRPELPVLATSIQNQLALLGIQVNVSIDNASAIPAKHHDNTLDMALIARNFGMMGTPLPILYDDFSSPQGSDWGHMNWDSPQIRAILTQLLSESDPHVARQLSQQVARIMADQLPVIPIAYSQQLIAVNNRVSGFSFDPYEIDYRLKEMQLHD</sequence>
<evidence type="ECO:0000313" key="2">
    <source>
        <dbReference type="EMBL" id="MDW6092488.1"/>
    </source>
</evidence>
<name>A0ABU4ITN0_9VIBR</name>
<dbReference type="Pfam" id="PF00496">
    <property type="entry name" value="SBP_bac_5"/>
    <property type="match status" value="1"/>
</dbReference>
<reference evidence="2 3" key="1">
    <citation type="submission" date="2023-11" db="EMBL/GenBank/DDBJ databases">
        <title>Plant-associative lifestyle of Vibrio porteresiae and its evolutionary dynamics.</title>
        <authorList>
            <person name="Rameshkumar N."/>
            <person name="Kirti K."/>
        </authorList>
    </citation>
    <scope>NUCLEOTIDE SEQUENCE [LARGE SCALE GENOMIC DNA]</scope>
    <source>
        <strain evidence="2 3">MSSRF7</strain>
    </source>
</reference>
<gene>
    <name evidence="2" type="ORF">SBX64_08015</name>
</gene>
<dbReference type="InterPro" id="IPR030678">
    <property type="entry name" value="Peptide/Ni-bd"/>
</dbReference>
<dbReference type="PANTHER" id="PTHR30290:SF83">
    <property type="entry name" value="ABC TRANSPORTER SUBSTRATE-BINDING PROTEIN"/>
    <property type="match status" value="1"/>
</dbReference>
<dbReference type="InterPro" id="IPR039424">
    <property type="entry name" value="SBP_5"/>
</dbReference>
<evidence type="ECO:0000259" key="1">
    <source>
        <dbReference type="Pfam" id="PF00496"/>
    </source>
</evidence>
<dbReference type="Gene3D" id="3.40.190.10">
    <property type="entry name" value="Periplasmic binding protein-like II"/>
    <property type="match status" value="1"/>
</dbReference>
<feature type="domain" description="Solute-binding protein family 5" evidence="1">
    <location>
        <begin position="67"/>
        <end position="437"/>
    </location>
</feature>
<dbReference type="CDD" id="cd08490">
    <property type="entry name" value="PBP2_NikA_DppA_OppA_like_3"/>
    <property type="match status" value="1"/>
</dbReference>
<dbReference type="EMBL" id="JAWRCP010000001">
    <property type="protein sequence ID" value="MDW6092488.1"/>
    <property type="molecule type" value="Genomic_DNA"/>
</dbReference>
<dbReference type="PIRSF" id="PIRSF002741">
    <property type="entry name" value="MppA"/>
    <property type="match status" value="1"/>
</dbReference>
<dbReference type="PANTHER" id="PTHR30290">
    <property type="entry name" value="PERIPLASMIC BINDING COMPONENT OF ABC TRANSPORTER"/>
    <property type="match status" value="1"/>
</dbReference>
<accession>A0ABU4ITN0</accession>
<dbReference type="RefSeq" id="WP_318584717.1">
    <property type="nucleotide sequence ID" value="NZ_JAWRCP010000001.1"/>
</dbReference>
<comment type="caution">
    <text evidence="2">The sequence shown here is derived from an EMBL/GenBank/DDBJ whole genome shotgun (WGS) entry which is preliminary data.</text>
</comment>
<evidence type="ECO:0000313" key="3">
    <source>
        <dbReference type="Proteomes" id="UP001279860"/>
    </source>
</evidence>